<dbReference type="EMBL" id="VTPV01000022">
    <property type="protein sequence ID" value="KAB1228447.1"/>
    <property type="molecule type" value="Genomic_DNA"/>
</dbReference>
<gene>
    <name evidence="1" type="ORF">F8D52_22490</name>
</gene>
<dbReference type="Proteomes" id="UP000326384">
    <property type="component" value="Unassembled WGS sequence"/>
</dbReference>
<name>A0A5N4BJ26_9FLAO</name>
<evidence type="ECO:0000313" key="1">
    <source>
        <dbReference type="EMBL" id="KAB1228447.1"/>
    </source>
</evidence>
<evidence type="ECO:0000313" key="2">
    <source>
        <dbReference type="Proteomes" id="UP000326384"/>
    </source>
</evidence>
<comment type="caution">
    <text evidence="1">The sequence shown here is derived from an EMBL/GenBank/DDBJ whole genome shotgun (WGS) entry which is preliminary data.</text>
</comment>
<organism evidence="1 2">
    <name type="scientific">Chryseobacterium viscerum</name>
    <dbReference type="NCBI Taxonomy" id="1037377"/>
    <lineage>
        <taxon>Bacteria</taxon>
        <taxon>Pseudomonadati</taxon>
        <taxon>Bacteroidota</taxon>
        <taxon>Flavobacteriia</taxon>
        <taxon>Flavobacteriales</taxon>
        <taxon>Weeksellaceae</taxon>
        <taxon>Chryseobacterium group</taxon>
        <taxon>Chryseobacterium</taxon>
    </lineage>
</organism>
<reference evidence="1 2" key="1">
    <citation type="journal article" date="2019" name="Stand. Genomic Sci.">
        <title>Draft Whole-Genome Sequence of a Novel Chryseobacterium viscerum Strain Isolated from Fresh Water at Dripping Springs, New Mexico.</title>
        <authorList>
            <person name="Kyndt J.A."/>
            <person name="Moore T.C."/>
        </authorList>
    </citation>
    <scope>NUCLEOTIDE SEQUENCE [LARGE SCALE GENOMIC DNA]</scope>
    <source>
        <strain evidence="1 2">DPS</strain>
    </source>
</reference>
<dbReference type="RefSeq" id="WP_152291401.1">
    <property type="nucleotide sequence ID" value="NZ_VTPV01000022.1"/>
</dbReference>
<proteinExistence type="predicted"/>
<keyword evidence="2" id="KW-1185">Reference proteome</keyword>
<protein>
    <submittedName>
        <fullName evidence="1">Uncharacterized protein</fullName>
    </submittedName>
</protein>
<sequence>MSDNGYEKLIRKYEDYRKELPEILETKILEETAAELQVKVKKRIFENGLDTNGNIIANSYSTKPITVKKEVFIKPGSFKGKKSMRLEYGYKELREIQRLPTSKVNLDYSGKLKKNIRISRSHRSIVLGVSNIEDAEKVRQLEEKYKTKIFGFSQNEIKEHLENVFKKIKENKIKYFHGN</sequence>
<accession>A0A5N4BJ26</accession>